<dbReference type="EMBL" id="AP022843">
    <property type="protein sequence ID" value="BCB06469.1"/>
    <property type="molecule type" value="Genomic_DNA"/>
</dbReference>
<organism evidence="1 2">
    <name type="scientific">Halomonas hydrothermalis</name>
    <dbReference type="NCBI Taxonomy" id="115561"/>
    <lineage>
        <taxon>Bacteria</taxon>
        <taxon>Pseudomonadati</taxon>
        <taxon>Pseudomonadota</taxon>
        <taxon>Gammaproteobacteria</taxon>
        <taxon>Oceanospirillales</taxon>
        <taxon>Halomonadaceae</taxon>
        <taxon>Halomonas</taxon>
    </lineage>
</organism>
<dbReference type="AlphaFoldDB" id="A0A6F8U0T1"/>
<keyword evidence="2" id="KW-1185">Reference proteome</keyword>
<name>A0A6F8U0T1_9GAMM</name>
<accession>A0A6F8U0T1</accession>
<sequence>MSQGLVPFTSLIFAGFGATLLPCPVKSGIRLSLTAQPITRTADDRLLDRHPGAGH</sequence>
<evidence type="ECO:0000313" key="2">
    <source>
        <dbReference type="Proteomes" id="UP000502259"/>
    </source>
</evidence>
<proteinExistence type="predicted"/>
<reference evidence="1 2" key="1">
    <citation type="submission" date="2020-03" db="EMBL/GenBank/DDBJ databases">
        <title>Complete Genome Sequence of Halomonas hydrothermalis Strain Slthf2, Halophilic Bacterium Isolated from Deep-Sea Hydrothermal-Vent Environments.</title>
        <authorList>
            <person name="Takeyama N."/>
            <person name="Huang M."/>
            <person name="Sato K."/>
            <person name="Galipon J."/>
            <person name="Arakawa K."/>
        </authorList>
    </citation>
    <scope>NUCLEOTIDE SEQUENCE [LARGE SCALE GENOMIC DNA]</scope>
    <source>
        <strain evidence="1 2">Slthf2</strain>
    </source>
</reference>
<dbReference type="Proteomes" id="UP000502259">
    <property type="component" value="Chromosome"/>
</dbReference>
<evidence type="ECO:0000313" key="1">
    <source>
        <dbReference type="EMBL" id="BCB06469.1"/>
    </source>
</evidence>
<protein>
    <submittedName>
        <fullName evidence="1">Uncharacterized protein</fullName>
    </submittedName>
</protein>
<gene>
    <name evidence="1" type="ORF">HHSLTHF2_03590</name>
</gene>